<dbReference type="AlphaFoldDB" id="A0A1Y3M6P5"/>
<evidence type="ECO:0000313" key="2">
    <source>
        <dbReference type="Proteomes" id="UP000195321"/>
    </source>
</evidence>
<reference evidence="1 2" key="1">
    <citation type="submission" date="2017-02" db="EMBL/GenBank/DDBJ databases">
        <title>Bacillus pseudomycoides isolate FSL K6-0042.</title>
        <authorList>
            <person name="Kovac J."/>
        </authorList>
    </citation>
    <scope>NUCLEOTIDE SEQUENCE [LARGE SCALE GENOMIC DNA]</scope>
    <source>
        <strain evidence="1 2">FSL K6-0042</strain>
    </source>
</reference>
<sequence length="142" mass="16076">MRTGIASLCFLFCIGSLVACSQSGGKIDENNDVIAKGHKISNLHKFEKFFMNVEKGRADKICIVNYTHEGDPIFQTLEYDGREISYKVDNSYDKFAGKDKGIYSDTCKKIMKDTREDIGYTLHDCVKETGHNGYDLFRIPAK</sequence>
<dbReference type="RefSeq" id="WP_016112519.1">
    <property type="nucleotide sequence ID" value="NZ_CP189809.1"/>
</dbReference>
<dbReference type="Proteomes" id="UP000195321">
    <property type="component" value="Unassembled WGS sequence"/>
</dbReference>
<dbReference type="PROSITE" id="PS51257">
    <property type="entry name" value="PROKAR_LIPOPROTEIN"/>
    <property type="match status" value="1"/>
</dbReference>
<organism evidence="1 2">
    <name type="scientific">Bacillus pseudomycoides</name>
    <dbReference type="NCBI Taxonomy" id="64104"/>
    <lineage>
        <taxon>Bacteria</taxon>
        <taxon>Bacillati</taxon>
        <taxon>Bacillota</taxon>
        <taxon>Bacilli</taxon>
        <taxon>Bacillales</taxon>
        <taxon>Bacillaceae</taxon>
        <taxon>Bacillus</taxon>
        <taxon>Bacillus cereus group</taxon>
    </lineage>
</organism>
<evidence type="ECO:0000313" key="1">
    <source>
        <dbReference type="EMBL" id="OUM46088.1"/>
    </source>
</evidence>
<dbReference type="Pfam" id="PF14275">
    <property type="entry name" value="DUF4362"/>
    <property type="match status" value="1"/>
</dbReference>
<protein>
    <submittedName>
        <fullName evidence="1">Uncharacterized protein</fullName>
    </submittedName>
</protein>
<dbReference type="EMBL" id="MWPX01000062">
    <property type="protein sequence ID" value="OUM46088.1"/>
    <property type="molecule type" value="Genomic_DNA"/>
</dbReference>
<dbReference type="InterPro" id="IPR025372">
    <property type="entry name" value="DUF4362"/>
</dbReference>
<proteinExistence type="predicted"/>
<accession>A0A1Y3M6P5</accession>
<comment type="caution">
    <text evidence="1">The sequence shown here is derived from an EMBL/GenBank/DDBJ whole genome shotgun (WGS) entry which is preliminary data.</text>
</comment>
<gene>
    <name evidence="1" type="ORF">BW425_25720</name>
</gene>
<name>A0A1Y3M6P5_9BACI</name>